<organism evidence="1 2">
    <name type="scientific">Amazonocrinis nigriterrae CENA67</name>
    <dbReference type="NCBI Taxonomy" id="2794033"/>
    <lineage>
        <taxon>Bacteria</taxon>
        <taxon>Bacillati</taxon>
        <taxon>Cyanobacteriota</taxon>
        <taxon>Cyanophyceae</taxon>
        <taxon>Nostocales</taxon>
        <taxon>Nostocaceae</taxon>
        <taxon>Amazonocrinis</taxon>
        <taxon>Amazonocrinis nigriterrae</taxon>
    </lineage>
</organism>
<name>A0A8J7HQF6_9NOST</name>
<accession>A0A8J7HQF6</accession>
<protein>
    <submittedName>
        <fullName evidence="1">Uncharacterized protein</fullName>
    </submittedName>
</protein>
<reference evidence="1 2" key="1">
    <citation type="journal article" date="2021" name="Int. J. Syst. Evol. Microbiol.">
        <title>Amazonocrinis nigriterrae gen. nov., sp. nov., Atlanticothrix silvestris gen. nov., sp. nov. and Dendronalium phyllosphericum gen. nov., sp. nov., nostocacean cyanobacteria from Brazilian environments.</title>
        <authorList>
            <person name="Alvarenga D.O."/>
            <person name="Andreote A.P.D."/>
            <person name="Branco L.H.Z."/>
            <person name="Delbaje E."/>
            <person name="Cruz R.B."/>
            <person name="Varani A.M."/>
            <person name="Fiore M.F."/>
        </authorList>
    </citation>
    <scope>NUCLEOTIDE SEQUENCE [LARGE SCALE GENOMIC DNA]</scope>
    <source>
        <strain evidence="1 2">CENA67</strain>
    </source>
</reference>
<comment type="caution">
    <text evidence="1">The sequence shown here is derived from an EMBL/GenBank/DDBJ whole genome shotgun (WGS) entry which is preliminary data.</text>
</comment>
<proteinExistence type="predicted"/>
<keyword evidence="2" id="KW-1185">Reference proteome</keyword>
<dbReference type="Proteomes" id="UP000632766">
    <property type="component" value="Unassembled WGS sequence"/>
</dbReference>
<dbReference type="AlphaFoldDB" id="A0A8J7HQF6"/>
<evidence type="ECO:0000313" key="1">
    <source>
        <dbReference type="EMBL" id="MBH8564058.1"/>
    </source>
</evidence>
<dbReference type="RefSeq" id="WP_198125916.1">
    <property type="nucleotide sequence ID" value="NZ_JAECZC010000034.1"/>
</dbReference>
<sequence length="99" mass="11089">MESKTLQQTVLDTQTLQQLKEEVKQAISESLKNSNVNKVFGKYGISEDRVLKFQCHIDLSNNQQSNPAGENQPQGFVSAIPEELHILHLECILCQTGCC</sequence>
<dbReference type="EMBL" id="JAECZC010000034">
    <property type="protein sequence ID" value="MBH8564058.1"/>
    <property type="molecule type" value="Genomic_DNA"/>
</dbReference>
<evidence type="ECO:0000313" key="2">
    <source>
        <dbReference type="Proteomes" id="UP000632766"/>
    </source>
</evidence>
<gene>
    <name evidence="1" type="ORF">I8748_18020</name>
</gene>